<feature type="binding site" evidence="11">
    <location>
        <position position="221"/>
    </location>
    <ligand>
        <name>Mg(2+)</name>
        <dbReference type="ChEBI" id="CHEBI:18420"/>
    </ligand>
</feature>
<keyword evidence="14" id="KW-1185">Reference proteome</keyword>
<evidence type="ECO:0000313" key="14">
    <source>
        <dbReference type="Proteomes" id="UP000006764"/>
    </source>
</evidence>
<sequence>MDQPVSHPFDALSPDVLLDAVESLGYVTDGRLLALNSYENRVWQVGLEDQTPIIAKFYRPQRWSEAQILEEHAFSFELVEHEMPVVAPLRNEAGDSLFRHGDFRFALYPRKGGHAPELANPDHLLILGRFLGRLHNIGAIRPFEHRPTLTSQEFGHEAVAYVSEHFVPSDLKTSFDSLARDLLQAVDAVIASVGPVQRLRVHGDCHVGNVLWRDNAPHFIDLDDARMAPAVQDIWMLLSGERDQQARQLAEILEGYEEFRDFQNIELRLIDALRTLRMLHFSAWIARRWDDPAFPKAFPWFDSPRYWGEQILTLRNQMAELNEHPLPRL</sequence>
<keyword evidence="5 11" id="KW-0479">Metal-binding</keyword>
<comment type="cofactor">
    <cofactor evidence="11">
        <name>Mg(2+)</name>
        <dbReference type="ChEBI" id="CHEBI:18420"/>
    </cofactor>
</comment>
<keyword evidence="8 11" id="KW-0067">ATP-binding</keyword>
<accession>A0A0B4XJP5</accession>
<dbReference type="GO" id="GO:0000287">
    <property type="term" value="F:magnesium ion binding"/>
    <property type="evidence" value="ECO:0007669"/>
    <property type="project" value="UniProtKB-UniRule"/>
</dbReference>
<dbReference type="SUPFAM" id="SSF56112">
    <property type="entry name" value="Protein kinase-like (PK-like)"/>
    <property type="match status" value="1"/>
</dbReference>
<evidence type="ECO:0000256" key="5">
    <source>
        <dbReference type="ARBA" id="ARBA00022723"/>
    </source>
</evidence>
<dbReference type="PANTHER" id="PTHR39573:SF1">
    <property type="entry name" value="STRESS RESPONSE KINASE A"/>
    <property type="match status" value="1"/>
</dbReference>
<evidence type="ECO:0000256" key="8">
    <source>
        <dbReference type="ARBA" id="ARBA00022840"/>
    </source>
</evidence>
<dbReference type="InterPro" id="IPR002575">
    <property type="entry name" value="Aminoglycoside_PTrfase"/>
</dbReference>
<feature type="active site" evidence="11">
    <location>
        <position position="221"/>
    </location>
</feature>
<comment type="catalytic activity">
    <reaction evidence="11">
        <text>L-threonyl-[protein] + ATP = O-phospho-L-threonyl-[protein] + ADP + H(+)</text>
        <dbReference type="Rhea" id="RHEA:46608"/>
        <dbReference type="Rhea" id="RHEA-COMP:11060"/>
        <dbReference type="Rhea" id="RHEA-COMP:11605"/>
        <dbReference type="ChEBI" id="CHEBI:15378"/>
        <dbReference type="ChEBI" id="CHEBI:30013"/>
        <dbReference type="ChEBI" id="CHEBI:30616"/>
        <dbReference type="ChEBI" id="CHEBI:61977"/>
        <dbReference type="ChEBI" id="CHEBI:456216"/>
        <dbReference type="EC" id="2.7.11.1"/>
    </reaction>
</comment>
<proteinExistence type="inferred from homology"/>
<dbReference type="Pfam" id="PF01636">
    <property type="entry name" value="APH"/>
    <property type="match status" value="1"/>
</dbReference>
<evidence type="ECO:0000256" key="10">
    <source>
        <dbReference type="ARBA" id="ARBA00023016"/>
    </source>
</evidence>
<feature type="domain" description="Aminoglycoside phosphotransferase" evidence="12">
    <location>
        <begin position="36"/>
        <end position="261"/>
    </location>
</feature>
<evidence type="ECO:0000256" key="1">
    <source>
        <dbReference type="ARBA" id="ARBA00022490"/>
    </source>
</evidence>
<dbReference type="InterPro" id="IPR032882">
    <property type="entry name" value="SrkA/RdoA"/>
</dbReference>
<dbReference type="GO" id="GO:0005737">
    <property type="term" value="C:cytoplasm"/>
    <property type="evidence" value="ECO:0007669"/>
    <property type="project" value="UniProtKB-SubCell"/>
</dbReference>
<comment type="subcellular location">
    <subcellularLocation>
        <location evidence="11">Cytoplasm</location>
    </subcellularLocation>
</comment>
<protein>
    <recommendedName>
        <fullName evidence="11">Stress response kinase A</fullName>
        <ecNumber evidence="11">2.7.11.1</ecNumber>
    </recommendedName>
    <alternativeName>
        <fullName evidence="11">Serine/threonine-protein kinase SrkA</fullName>
    </alternativeName>
</protein>
<evidence type="ECO:0000256" key="4">
    <source>
        <dbReference type="ARBA" id="ARBA00022679"/>
    </source>
</evidence>
<comment type="similarity">
    <text evidence="11">Belongs to the SrkA/RdoA protein kinase family.</text>
</comment>
<dbReference type="RefSeq" id="WP_008739611.1">
    <property type="nucleotide sequence ID" value="NZ_CP004387.1"/>
</dbReference>
<keyword evidence="6 11" id="KW-0547">Nucleotide-binding</keyword>
<evidence type="ECO:0000259" key="12">
    <source>
        <dbReference type="Pfam" id="PF01636"/>
    </source>
</evidence>
<evidence type="ECO:0000256" key="7">
    <source>
        <dbReference type="ARBA" id="ARBA00022777"/>
    </source>
</evidence>
<dbReference type="OrthoDB" id="5392197at2"/>
<reference evidence="13 14" key="1">
    <citation type="journal article" date="2012" name="J. Bacteriol.">
        <title>Genome sequence of an alkane-degrading bacterium, Alcanivorax pacificus type strain W11-5, isolated from deep sea sediment.</title>
        <authorList>
            <person name="Lai Q."/>
            <person name="Shao Z."/>
        </authorList>
    </citation>
    <scope>NUCLEOTIDE SEQUENCE [LARGE SCALE GENOMIC DNA]</scope>
    <source>
        <strain evidence="13 14">W11-5</strain>
    </source>
</reference>
<keyword evidence="2 11" id="KW-0723">Serine/threonine-protein kinase</keyword>
<evidence type="ECO:0000256" key="6">
    <source>
        <dbReference type="ARBA" id="ARBA00022741"/>
    </source>
</evidence>
<comment type="catalytic activity">
    <reaction evidence="11">
        <text>L-seryl-[protein] + ATP = O-phospho-L-seryl-[protein] + ADP + H(+)</text>
        <dbReference type="Rhea" id="RHEA:17989"/>
        <dbReference type="Rhea" id="RHEA-COMP:9863"/>
        <dbReference type="Rhea" id="RHEA-COMP:11604"/>
        <dbReference type="ChEBI" id="CHEBI:15378"/>
        <dbReference type="ChEBI" id="CHEBI:29999"/>
        <dbReference type="ChEBI" id="CHEBI:30616"/>
        <dbReference type="ChEBI" id="CHEBI:83421"/>
        <dbReference type="ChEBI" id="CHEBI:456216"/>
        <dbReference type="EC" id="2.7.11.1"/>
    </reaction>
</comment>
<feature type="active site" description="Proton acceptor" evidence="11">
    <location>
        <position position="204"/>
    </location>
</feature>
<dbReference type="Gene3D" id="1.10.510.10">
    <property type="entry name" value="Transferase(Phosphotransferase) domain 1"/>
    <property type="match status" value="1"/>
</dbReference>
<dbReference type="Proteomes" id="UP000006764">
    <property type="component" value="Chromosome"/>
</dbReference>
<dbReference type="HAMAP" id="MF_01497">
    <property type="entry name" value="SrkA_kinase"/>
    <property type="match status" value="1"/>
</dbReference>
<dbReference type="InterPro" id="IPR011009">
    <property type="entry name" value="Kinase-like_dom_sf"/>
</dbReference>
<evidence type="ECO:0000256" key="11">
    <source>
        <dbReference type="HAMAP-Rule" id="MF_01497"/>
    </source>
</evidence>
<keyword evidence="7 11" id="KW-0418">Kinase</keyword>
<comment type="function">
    <text evidence="11">A protein kinase that phosphorylates Ser and Thr residues. Probably acts to suppress the effects of stress linked to accumulation of reactive oxygen species. Probably involved in the extracytoplasmic stress response.</text>
</comment>
<dbReference type="HOGENOM" id="CLU_054715_0_0_6"/>
<dbReference type="GO" id="GO:0004674">
    <property type="term" value="F:protein serine/threonine kinase activity"/>
    <property type="evidence" value="ECO:0007669"/>
    <property type="project" value="UniProtKB-UniRule"/>
</dbReference>
<keyword evidence="1 11" id="KW-0963">Cytoplasm</keyword>
<name>A0A0B4XJP5_9GAMM</name>
<keyword evidence="10 11" id="KW-0346">Stress response</keyword>
<comment type="subunit">
    <text evidence="11">Monomer.</text>
</comment>
<dbReference type="Gene3D" id="3.30.200.70">
    <property type="match status" value="1"/>
</dbReference>
<evidence type="ECO:0000313" key="13">
    <source>
        <dbReference type="EMBL" id="AJD46905.1"/>
    </source>
</evidence>
<gene>
    <name evidence="11" type="primary">srkA</name>
    <name evidence="13" type="ORF">S7S_02415</name>
</gene>
<evidence type="ECO:0000256" key="2">
    <source>
        <dbReference type="ARBA" id="ARBA00022527"/>
    </source>
</evidence>
<evidence type="ECO:0000256" key="3">
    <source>
        <dbReference type="ARBA" id="ARBA00022553"/>
    </source>
</evidence>
<dbReference type="EMBL" id="CP004387">
    <property type="protein sequence ID" value="AJD46905.1"/>
    <property type="molecule type" value="Genomic_DNA"/>
</dbReference>
<dbReference type="EC" id="2.7.11.1" evidence="11"/>
<dbReference type="NCBIfam" id="NF008738">
    <property type="entry name" value="PRK11768.1"/>
    <property type="match status" value="1"/>
</dbReference>
<dbReference type="GO" id="GO:0106310">
    <property type="term" value="F:protein serine kinase activity"/>
    <property type="evidence" value="ECO:0007669"/>
    <property type="project" value="RHEA"/>
</dbReference>
<organism evidence="13 14">
    <name type="scientific">Isoalcanivorax pacificus W11-5</name>
    <dbReference type="NCBI Taxonomy" id="391936"/>
    <lineage>
        <taxon>Bacteria</taxon>
        <taxon>Pseudomonadati</taxon>
        <taxon>Pseudomonadota</taxon>
        <taxon>Gammaproteobacteria</taxon>
        <taxon>Oceanospirillales</taxon>
        <taxon>Alcanivoracaceae</taxon>
        <taxon>Isoalcanivorax</taxon>
    </lineage>
</organism>
<evidence type="ECO:0000256" key="9">
    <source>
        <dbReference type="ARBA" id="ARBA00022842"/>
    </source>
</evidence>
<dbReference type="AlphaFoldDB" id="A0A0B4XJP5"/>
<dbReference type="GO" id="GO:0005524">
    <property type="term" value="F:ATP binding"/>
    <property type="evidence" value="ECO:0007669"/>
    <property type="project" value="UniProtKB-UniRule"/>
</dbReference>
<feature type="binding site" evidence="11">
    <location>
        <position position="209"/>
    </location>
    <ligand>
        <name>Mg(2+)</name>
        <dbReference type="ChEBI" id="CHEBI:18420"/>
    </ligand>
</feature>
<feature type="site" description="ATP" evidence="11">
    <location>
        <position position="37"/>
    </location>
</feature>
<dbReference type="KEGG" id="apac:S7S_02415"/>
<dbReference type="STRING" id="391936.S7S_02415"/>
<keyword evidence="9 11" id="KW-0460">Magnesium</keyword>
<keyword evidence="3 11" id="KW-0597">Phosphoprotein</keyword>
<dbReference type="PANTHER" id="PTHR39573">
    <property type="entry name" value="STRESS RESPONSE KINASE A"/>
    <property type="match status" value="1"/>
</dbReference>
<keyword evidence="4 11" id="KW-0808">Transferase</keyword>
<dbReference type="Gene3D" id="1.20.1270.170">
    <property type="match status" value="1"/>
</dbReference>